<accession>X1BZU7</accession>
<sequence length="287" mass="30599">LDISDIEKPIAYRVFLTSGDTVGRFSGEGTLTLSPHNPLDLKAIQSDARLKITNWELEEVLAILASRGDYPSGKGRLNADLTLQGSSAKALDLKGKLSLNQLELWGGPLGADHPRIKGISTEIIASISQGVLSLKQLSLQSSLANASAQGSVTGQGQKQFQGSADINLAEVFSQLPHTLKLREDTTLSEGKLALSASIKSTEEVTAFESTARVNRLKGIRKGKPIAWNQPISIKASGKKSALGIRIDNLSLRSSFLNGDGQGDLGNMRVTLSADLAAALRELKKFVD</sequence>
<proteinExistence type="predicted"/>
<organism evidence="1">
    <name type="scientific">marine sediment metagenome</name>
    <dbReference type="NCBI Taxonomy" id="412755"/>
    <lineage>
        <taxon>unclassified sequences</taxon>
        <taxon>metagenomes</taxon>
        <taxon>ecological metagenomes</taxon>
    </lineage>
</organism>
<feature type="non-terminal residue" evidence="1">
    <location>
        <position position="287"/>
    </location>
</feature>
<dbReference type="EMBL" id="BART01022770">
    <property type="protein sequence ID" value="GAH00502.1"/>
    <property type="molecule type" value="Genomic_DNA"/>
</dbReference>
<gene>
    <name evidence="1" type="ORF">S01H4_41607</name>
</gene>
<evidence type="ECO:0008006" key="2">
    <source>
        <dbReference type="Google" id="ProtNLM"/>
    </source>
</evidence>
<reference evidence="1" key="1">
    <citation type="journal article" date="2014" name="Front. Microbiol.">
        <title>High frequency of phylogenetically diverse reductive dehalogenase-homologous genes in deep subseafloor sedimentary metagenomes.</title>
        <authorList>
            <person name="Kawai M."/>
            <person name="Futagami T."/>
            <person name="Toyoda A."/>
            <person name="Takaki Y."/>
            <person name="Nishi S."/>
            <person name="Hori S."/>
            <person name="Arai W."/>
            <person name="Tsubouchi T."/>
            <person name="Morono Y."/>
            <person name="Uchiyama I."/>
            <person name="Ito T."/>
            <person name="Fujiyama A."/>
            <person name="Inagaki F."/>
            <person name="Takami H."/>
        </authorList>
    </citation>
    <scope>NUCLEOTIDE SEQUENCE</scope>
    <source>
        <strain evidence="1">Expedition CK06-06</strain>
    </source>
</reference>
<protein>
    <recommendedName>
        <fullName evidence="2">AsmA-like C-terminal domain-containing protein</fullName>
    </recommendedName>
</protein>
<comment type="caution">
    <text evidence="1">The sequence shown here is derived from an EMBL/GenBank/DDBJ whole genome shotgun (WGS) entry which is preliminary data.</text>
</comment>
<name>X1BZU7_9ZZZZ</name>
<evidence type="ECO:0000313" key="1">
    <source>
        <dbReference type="EMBL" id="GAH00502.1"/>
    </source>
</evidence>
<feature type="non-terminal residue" evidence="1">
    <location>
        <position position="1"/>
    </location>
</feature>
<dbReference type="AlphaFoldDB" id="X1BZU7"/>